<dbReference type="InterPro" id="IPR041614">
    <property type="entry name" value="DprA_WH"/>
</dbReference>
<name>A0A3N2QBU9_9BACT</name>
<feature type="domain" description="DprA winged helix" evidence="3">
    <location>
        <begin position="306"/>
        <end position="361"/>
    </location>
</feature>
<dbReference type="EMBL" id="RARA01000023">
    <property type="protein sequence ID" value="ROT47494.1"/>
    <property type="molecule type" value="Genomic_DNA"/>
</dbReference>
<dbReference type="Proteomes" id="UP000270927">
    <property type="component" value="Unassembled WGS sequence"/>
</dbReference>
<dbReference type="Pfam" id="PF02481">
    <property type="entry name" value="DNA_processg_A"/>
    <property type="match status" value="1"/>
</dbReference>
<dbReference type="EMBL" id="RARA01000025">
    <property type="protein sequence ID" value="ROT47294.1"/>
    <property type="molecule type" value="Genomic_DNA"/>
</dbReference>
<evidence type="ECO:0000313" key="6">
    <source>
        <dbReference type="Proteomes" id="UP000270927"/>
    </source>
</evidence>
<dbReference type="SUPFAM" id="SSF102405">
    <property type="entry name" value="MCP/YpsA-like"/>
    <property type="match status" value="1"/>
</dbReference>
<gene>
    <name evidence="4" type="primary">dprA</name>
    <name evidence="5" type="ORF">EDM02_02470</name>
    <name evidence="4" type="ORF">EDM02_04070</name>
</gene>
<dbReference type="PANTHER" id="PTHR43022:SF1">
    <property type="entry name" value="PROTEIN SMF"/>
    <property type="match status" value="1"/>
</dbReference>
<dbReference type="OrthoDB" id="9785707at2"/>
<dbReference type="AlphaFoldDB" id="A0A3N2QBU9"/>
<dbReference type="SUPFAM" id="SSF47781">
    <property type="entry name" value="RuvA domain 2-like"/>
    <property type="match status" value="1"/>
</dbReference>
<evidence type="ECO:0000256" key="1">
    <source>
        <dbReference type="ARBA" id="ARBA00006525"/>
    </source>
</evidence>
<dbReference type="Pfam" id="PF17782">
    <property type="entry name" value="WHD_DprA"/>
    <property type="match status" value="1"/>
</dbReference>
<dbReference type="PANTHER" id="PTHR43022">
    <property type="entry name" value="PROTEIN SMF"/>
    <property type="match status" value="1"/>
</dbReference>
<organism evidence="4 6">
    <name type="scientific">Candidatus Cardinium hertigii</name>
    <dbReference type="NCBI Taxonomy" id="247481"/>
    <lineage>
        <taxon>Bacteria</taxon>
        <taxon>Pseudomonadati</taxon>
        <taxon>Bacteroidota</taxon>
        <taxon>Cytophagia</taxon>
        <taxon>Cytophagales</taxon>
        <taxon>Amoebophilaceae</taxon>
        <taxon>Candidatus Cardinium</taxon>
    </lineage>
</organism>
<dbReference type="InterPro" id="IPR010994">
    <property type="entry name" value="RuvA_2-like"/>
</dbReference>
<dbReference type="Gene3D" id="3.40.50.450">
    <property type="match status" value="1"/>
</dbReference>
<proteinExistence type="inferred from homology"/>
<feature type="domain" description="Smf/DprA SLOG" evidence="2">
    <location>
        <begin position="78"/>
        <end position="285"/>
    </location>
</feature>
<keyword evidence="6" id="KW-1185">Reference proteome</keyword>
<protein>
    <submittedName>
        <fullName evidence="4">DNA-protecting protein DprA</fullName>
    </submittedName>
</protein>
<comment type="similarity">
    <text evidence="1">Belongs to the DprA/Smf family.</text>
</comment>
<evidence type="ECO:0000313" key="4">
    <source>
        <dbReference type="EMBL" id="ROT47294.1"/>
    </source>
</evidence>
<comment type="caution">
    <text evidence="4">The sequence shown here is derived from an EMBL/GenBank/DDBJ whole genome shotgun (WGS) entry which is preliminary data.</text>
</comment>
<accession>A0A3N2QBU9</accession>
<evidence type="ECO:0000313" key="5">
    <source>
        <dbReference type="EMBL" id="ROT47494.1"/>
    </source>
</evidence>
<dbReference type="RefSeq" id="WP_123662766.1">
    <property type="nucleotide sequence ID" value="NZ_RARA01000023.1"/>
</dbReference>
<dbReference type="InterPro" id="IPR057666">
    <property type="entry name" value="DrpA_SLOG"/>
</dbReference>
<dbReference type="GO" id="GO:0009294">
    <property type="term" value="P:DNA-mediated transformation"/>
    <property type="evidence" value="ECO:0007669"/>
    <property type="project" value="InterPro"/>
</dbReference>
<sequence>MGPEEKHYRLALSLIPGIGCTWLKKLLVHFGSAKAIFEAANSRNSYLPQKIAQHISANSRLAQAKTILQLHEQEGIQLITTEEDDYPQRLIELPDNPPILYYKGKAALNQRRVVSIIGTRQLTSYGQTSITKFLEQLLPYQPLIVSGLAYGADIWAHKQALALGLATVAVLPTSLNKIYPTMHTKIAIQMCMLGGGLLSEYPIDSGLKAYSFVARNRIIAGLSDVTIIIEAKEKSGALITAYYANNYHREVFALPGNIYAATSAGCHQLIKRNQAHLLTHINDLAYIMNWTEPTKKLPKKDIYATYQLTPSEEMILKQLQQAAEPIAIDTLSATTALPSGELQAALLSLELQGILRALPGKCFTLTPMHNA</sequence>
<evidence type="ECO:0000259" key="3">
    <source>
        <dbReference type="Pfam" id="PF17782"/>
    </source>
</evidence>
<reference evidence="4 6" key="1">
    <citation type="submission" date="2018-09" db="EMBL/GenBank/DDBJ databases">
        <title>Comparative Genomics of Wolbachia-Cardinium Dual Endosymbiosis in a Plant-Parasitic Nematode.</title>
        <authorList>
            <person name="Brown A.M.V."/>
            <person name="Wasala S.K."/>
            <person name="Howe D.K."/>
            <person name="Peetz A.B."/>
            <person name="Zasada I.A."/>
            <person name="Denver D.R."/>
        </authorList>
    </citation>
    <scope>NUCLEOTIDE SEQUENCE [LARGE SCALE GENOMIC DNA]</scope>
    <source>
        <strain evidence="4 6">Pp_1</strain>
    </source>
</reference>
<dbReference type="InterPro" id="IPR036388">
    <property type="entry name" value="WH-like_DNA-bd_sf"/>
</dbReference>
<dbReference type="Gene3D" id="1.10.10.10">
    <property type="entry name" value="Winged helix-like DNA-binding domain superfamily/Winged helix DNA-binding domain"/>
    <property type="match status" value="1"/>
</dbReference>
<dbReference type="NCBIfam" id="TIGR00732">
    <property type="entry name" value="dprA"/>
    <property type="match status" value="1"/>
</dbReference>
<dbReference type="InterPro" id="IPR003488">
    <property type="entry name" value="DprA"/>
</dbReference>
<evidence type="ECO:0000259" key="2">
    <source>
        <dbReference type="Pfam" id="PF02481"/>
    </source>
</evidence>